<keyword evidence="3" id="KW-1185">Reference proteome</keyword>
<organism evidence="2 3">
    <name type="scientific">Pseudomassariella vexata</name>
    <dbReference type="NCBI Taxonomy" id="1141098"/>
    <lineage>
        <taxon>Eukaryota</taxon>
        <taxon>Fungi</taxon>
        <taxon>Dikarya</taxon>
        <taxon>Ascomycota</taxon>
        <taxon>Pezizomycotina</taxon>
        <taxon>Sordariomycetes</taxon>
        <taxon>Xylariomycetidae</taxon>
        <taxon>Amphisphaeriales</taxon>
        <taxon>Pseudomassariaceae</taxon>
        <taxon>Pseudomassariella</taxon>
    </lineage>
</organism>
<evidence type="ECO:0000313" key="3">
    <source>
        <dbReference type="Proteomes" id="UP000193689"/>
    </source>
</evidence>
<proteinExistence type="predicted"/>
<gene>
    <name evidence="2" type="ORF">BCR38DRAFT_501815</name>
</gene>
<feature type="region of interest" description="Disordered" evidence="1">
    <location>
        <begin position="81"/>
        <end position="211"/>
    </location>
</feature>
<dbReference type="AlphaFoldDB" id="A0A1Y2DDW1"/>
<reference evidence="2 3" key="1">
    <citation type="submission" date="2016-07" db="EMBL/GenBank/DDBJ databases">
        <title>Pervasive Adenine N6-methylation of Active Genes in Fungi.</title>
        <authorList>
            <consortium name="DOE Joint Genome Institute"/>
            <person name="Mondo S.J."/>
            <person name="Dannebaum R.O."/>
            <person name="Kuo R.C."/>
            <person name="Labutti K."/>
            <person name="Haridas S."/>
            <person name="Kuo A."/>
            <person name="Salamov A."/>
            <person name="Ahrendt S.R."/>
            <person name="Lipzen A."/>
            <person name="Sullivan W."/>
            <person name="Andreopoulos W.B."/>
            <person name="Clum A."/>
            <person name="Lindquist E."/>
            <person name="Daum C."/>
            <person name="Ramamoorthy G.K."/>
            <person name="Gryganskyi A."/>
            <person name="Culley D."/>
            <person name="Magnuson J.K."/>
            <person name="James T.Y."/>
            <person name="O'Malley M.A."/>
            <person name="Stajich J.E."/>
            <person name="Spatafora J.W."/>
            <person name="Visel A."/>
            <person name="Grigoriev I.V."/>
        </authorList>
    </citation>
    <scope>NUCLEOTIDE SEQUENCE [LARGE SCALE GENOMIC DNA]</scope>
    <source>
        <strain evidence="2 3">CBS 129021</strain>
    </source>
</reference>
<dbReference type="OrthoDB" id="5221804at2759"/>
<sequence>MLRCRRRETDDQNHVKVLGTSLVVSPASIRKLLYFECRLNFQLCSKKLGPRQVTIQQTTAAGIKNVATMGFRQILKDLVSNDRKQDEPSSQQQQHEDARAETHTPFPALEPENTPALSIPTIAIPTEGPKKITGKRKPSDAAWRPRASLQESRYGPHNPAPSEYLYFGEGGRSPGRRSGASAQRERAQTTAGRTERTSQYHPTSGRDDSGFLVTGVRTQQAGYSNLTYGGSLQYDYSGTQAPF</sequence>
<protein>
    <submittedName>
        <fullName evidence="2">Uncharacterized protein</fullName>
    </submittedName>
</protein>
<feature type="compositionally biased region" description="Basic and acidic residues" evidence="1">
    <location>
        <begin position="183"/>
        <end position="209"/>
    </location>
</feature>
<dbReference type="Proteomes" id="UP000193689">
    <property type="component" value="Unassembled WGS sequence"/>
</dbReference>
<accession>A0A1Y2DDW1</accession>
<evidence type="ECO:0000256" key="1">
    <source>
        <dbReference type="SAM" id="MobiDB-lite"/>
    </source>
</evidence>
<name>A0A1Y2DDW1_9PEZI</name>
<evidence type="ECO:0000313" key="2">
    <source>
        <dbReference type="EMBL" id="ORY57473.1"/>
    </source>
</evidence>
<dbReference type="EMBL" id="MCFJ01000019">
    <property type="protein sequence ID" value="ORY57473.1"/>
    <property type="molecule type" value="Genomic_DNA"/>
</dbReference>
<comment type="caution">
    <text evidence="2">The sequence shown here is derived from an EMBL/GenBank/DDBJ whole genome shotgun (WGS) entry which is preliminary data.</text>
</comment>
<dbReference type="GeneID" id="63781062"/>
<dbReference type="InParanoid" id="A0A1Y2DDW1"/>
<dbReference type="RefSeq" id="XP_040710723.1">
    <property type="nucleotide sequence ID" value="XM_040864850.1"/>
</dbReference>